<name>A0ACB9TIC1_HOLOL</name>
<evidence type="ECO:0000313" key="2">
    <source>
        <dbReference type="Proteomes" id="UP001056778"/>
    </source>
</evidence>
<keyword evidence="2" id="KW-1185">Reference proteome</keyword>
<dbReference type="Proteomes" id="UP001056778">
    <property type="component" value="Chromosome 3"/>
</dbReference>
<evidence type="ECO:0000313" key="1">
    <source>
        <dbReference type="EMBL" id="KAI4466444.1"/>
    </source>
</evidence>
<dbReference type="EMBL" id="CM043017">
    <property type="protein sequence ID" value="KAI4466444.1"/>
    <property type="molecule type" value="Genomic_DNA"/>
</dbReference>
<reference evidence="1" key="1">
    <citation type="submission" date="2022-04" db="EMBL/GenBank/DDBJ databases">
        <title>Chromosome-scale genome assembly of Holotrichia oblita Faldermann.</title>
        <authorList>
            <person name="Rongchong L."/>
        </authorList>
    </citation>
    <scope>NUCLEOTIDE SEQUENCE</scope>
    <source>
        <strain evidence="1">81SQS9</strain>
    </source>
</reference>
<keyword evidence="1" id="KW-0808">Transferase</keyword>
<protein>
    <submittedName>
        <fullName evidence="1">Lecithin-cholesterol acyltransferase-related</fullName>
    </submittedName>
</protein>
<gene>
    <name evidence="1" type="ORF">MML48_3g00009515</name>
</gene>
<accession>A0ACB9TIC1</accession>
<proteinExistence type="predicted"/>
<keyword evidence="1" id="KW-0012">Acyltransferase</keyword>
<organism evidence="1 2">
    <name type="scientific">Holotrichia oblita</name>
    <name type="common">Chafer beetle</name>
    <dbReference type="NCBI Taxonomy" id="644536"/>
    <lineage>
        <taxon>Eukaryota</taxon>
        <taxon>Metazoa</taxon>
        <taxon>Ecdysozoa</taxon>
        <taxon>Arthropoda</taxon>
        <taxon>Hexapoda</taxon>
        <taxon>Insecta</taxon>
        <taxon>Pterygota</taxon>
        <taxon>Neoptera</taxon>
        <taxon>Endopterygota</taxon>
        <taxon>Coleoptera</taxon>
        <taxon>Polyphaga</taxon>
        <taxon>Scarabaeiformia</taxon>
        <taxon>Scarabaeidae</taxon>
        <taxon>Melolonthinae</taxon>
        <taxon>Holotrichia</taxon>
    </lineage>
</organism>
<sequence length="370" mass="41951">MKITQTTFCCFLISSVVNTCYSAFHPFIFIPGDGGSQVEAKINKTNSVHYICAKTSTDYFNIWLNLELLVPVVIDCWIDNIKLRYDNVTRRTLNTDGVEIRIPGFGSTEPVEWLDPSRASSGAYFTDIVNALVKLGHVRNQTLKGAPFDFRKAPNENQDYFVKLKQLVEETYEANGKTSVILLAHSMGGPMSQYFLNLQKQSWKDKYIKCLVTLSGAWGGSVKAVKVYAIGDDLGSYMLNGKVMKLEQITNPSLAWLMPSRNYWKMDEVLVQTDTKNYTLDNIKDYFMDVEYPDGWDMVFYKPGAFYDNPTLINGDGDGTVNRRSLEGCKTWSSKQRQKVYDLALPKVDHMGILKDVNVLEYISNLVNSL</sequence>
<comment type="caution">
    <text evidence="1">The sequence shown here is derived from an EMBL/GenBank/DDBJ whole genome shotgun (WGS) entry which is preliminary data.</text>
</comment>